<organism evidence="2 3">
    <name type="scientific">Terrabacter terrigena</name>
    <dbReference type="NCBI Taxonomy" id="574718"/>
    <lineage>
        <taxon>Bacteria</taxon>
        <taxon>Bacillati</taxon>
        <taxon>Actinomycetota</taxon>
        <taxon>Actinomycetes</taxon>
        <taxon>Micrococcales</taxon>
        <taxon>Intrasporangiaceae</taxon>
        <taxon>Terrabacter</taxon>
    </lineage>
</organism>
<evidence type="ECO:0000313" key="2">
    <source>
        <dbReference type="EMBL" id="MFD1055443.1"/>
    </source>
</evidence>
<keyword evidence="3" id="KW-1185">Reference proteome</keyword>
<feature type="compositionally biased region" description="Acidic residues" evidence="1">
    <location>
        <begin position="57"/>
        <end position="77"/>
    </location>
</feature>
<proteinExistence type="predicted"/>
<name>A0ABW3MXL1_9MICO</name>
<gene>
    <name evidence="2" type="ORF">ACFQ2V_14100</name>
</gene>
<evidence type="ECO:0000256" key="1">
    <source>
        <dbReference type="SAM" id="MobiDB-lite"/>
    </source>
</evidence>
<reference evidence="3" key="1">
    <citation type="journal article" date="2019" name="Int. J. Syst. Evol. Microbiol.">
        <title>The Global Catalogue of Microorganisms (GCM) 10K type strain sequencing project: providing services to taxonomists for standard genome sequencing and annotation.</title>
        <authorList>
            <consortium name="The Broad Institute Genomics Platform"/>
            <consortium name="The Broad Institute Genome Sequencing Center for Infectious Disease"/>
            <person name="Wu L."/>
            <person name="Ma J."/>
        </authorList>
    </citation>
    <scope>NUCLEOTIDE SEQUENCE [LARGE SCALE GENOMIC DNA]</scope>
    <source>
        <strain evidence="3">CCUG 57508</strain>
    </source>
</reference>
<comment type="caution">
    <text evidence="2">The sequence shown here is derived from an EMBL/GenBank/DDBJ whole genome shotgun (WGS) entry which is preliminary data.</text>
</comment>
<feature type="region of interest" description="Disordered" evidence="1">
    <location>
        <begin position="51"/>
        <end position="77"/>
    </location>
</feature>
<evidence type="ECO:0008006" key="4">
    <source>
        <dbReference type="Google" id="ProtNLM"/>
    </source>
</evidence>
<dbReference type="Proteomes" id="UP001597046">
    <property type="component" value="Unassembled WGS sequence"/>
</dbReference>
<dbReference type="EMBL" id="JBHTKH010000009">
    <property type="protein sequence ID" value="MFD1055443.1"/>
    <property type="molecule type" value="Genomic_DNA"/>
</dbReference>
<protein>
    <recommendedName>
        <fullName evidence="4">Terminase small subunit</fullName>
    </recommendedName>
</protein>
<accession>A0ABW3MXL1</accession>
<sequence>MIAEGDYLEILKALRLQAAKDVKTEKGPAKAAMLRQILQLSTEIAALEAERKAAAAEDAESDDGGDEDDEPFDAEAL</sequence>
<evidence type="ECO:0000313" key="3">
    <source>
        <dbReference type="Proteomes" id="UP001597046"/>
    </source>
</evidence>